<comment type="caution">
    <text evidence="1">The sequence shown here is derived from an EMBL/GenBank/DDBJ whole genome shotgun (WGS) entry which is preliminary data.</text>
</comment>
<keyword evidence="2" id="KW-1185">Reference proteome</keyword>
<evidence type="ECO:0008006" key="3">
    <source>
        <dbReference type="Google" id="ProtNLM"/>
    </source>
</evidence>
<dbReference type="EMBL" id="JBHRZT010000072">
    <property type="protein sequence ID" value="MFC3885855.1"/>
    <property type="molecule type" value="Genomic_DNA"/>
</dbReference>
<dbReference type="RefSeq" id="WP_377918242.1">
    <property type="nucleotide sequence ID" value="NZ_JBHRZT010000072.1"/>
</dbReference>
<protein>
    <recommendedName>
        <fullName evidence="3">Sporulation protein Cse60</fullName>
    </recommendedName>
</protein>
<gene>
    <name evidence="1" type="ORF">ACFOU2_21215</name>
</gene>
<name>A0ABV8B8Z4_9BACI</name>
<evidence type="ECO:0000313" key="1">
    <source>
        <dbReference type="EMBL" id="MFC3885855.1"/>
    </source>
</evidence>
<accession>A0ABV8B8Z4</accession>
<dbReference type="Proteomes" id="UP001595752">
    <property type="component" value="Unassembled WGS sequence"/>
</dbReference>
<proteinExistence type="predicted"/>
<reference evidence="2" key="1">
    <citation type="journal article" date="2019" name="Int. J. Syst. Evol. Microbiol.">
        <title>The Global Catalogue of Microorganisms (GCM) 10K type strain sequencing project: providing services to taxonomists for standard genome sequencing and annotation.</title>
        <authorList>
            <consortium name="The Broad Institute Genomics Platform"/>
            <consortium name="The Broad Institute Genome Sequencing Center for Infectious Disease"/>
            <person name="Wu L."/>
            <person name="Ma J."/>
        </authorList>
    </citation>
    <scope>NUCLEOTIDE SEQUENCE [LARGE SCALE GENOMIC DNA]</scope>
    <source>
        <strain evidence="2">CCUG 61889</strain>
    </source>
</reference>
<organism evidence="1 2">
    <name type="scientific">Bacillus songklensis</name>
    <dbReference type="NCBI Taxonomy" id="1069116"/>
    <lineage>
        <taxon>Bacteria</taxon>
        <taxon>Bacillati</taxon>
        <taxon>Bacillota</taxon>
        <taxon>Bacilli</taxon>
        <taxon>Bacillales</taxon>
        <taxon>Bacillaceae</taxon>
        <taxon>Bacillus</taxon>
    </lineage>
</organism>
<sequence length="55" mass="6323">MHKVKVVKASNPIKLEERINFALDDIEGEYVDIKVSGSYNGKFETFIAIIVYKVY</sequence>
<evidence type="ECO:0000313" key="2">
    <source>
        <dbReference type="Proteomes" id="UP001595752"/>
    </source>
</evidence>